<dbReference type="EMBL" id="KZ821682">
    <property type="protein sequence ID" value="PYH84883.1"/>
    <property type="molecule type" value="Genomic_DNA"/>
</dbReference>
<accession>A0A319D1I3</accession>
<name>A0A319D1I3_9EURO</name>
<reference evidence="1 2" key="1">
    <citation type="submission" date="2016-12" db="EMBL/GenBank/DDBJ databases">
        <title>The genomes of Aspergillus section Nigri reveals drivers in fungal speciation.</title>
        <authorList>
            <consortium name="DOE Joint Genome Institute"/>
            <person name="Vesth T.C."/>
            <person name="Nybo J."/>
            <person name="Theobald S."/>
            <person name="Brandl J."/>
            <person name="Frisvad J.C."/>
            <person name="Nielsen K.F."/>
            <person name="Lyhne E.K."/>
            <person name="Kogle M.E."/>
            <person name="Kuo A."/>
            <person name="Riley R."/>
            <person name="Clum A."/>
            <person name="Nolan M."/>
            <person name="Lipzen A."/>
            <person name="Salamov A."/>
            <person name="Henrissat B."/>
            <person name="Wiebenga A."/>
            <person name="De Vries R.P."/>
            <person name="Grigoriev I.V."/>
            <person name="Mortensen U.H."/>
            <person name="Andersen M.R."/>
            <person name="Baker S.E."/>
        </authorList>
    </citation>
    <scope>NUCLEOTIDE SEQUENCE [LARGE SCALE GENOMIC DNA]</scope>
    <source>
        <strain evidence="1 2">CBS 121591</strain>
    </source>
</reference>
<evidence type="ECO:0000313" key="1">
    <source>
        <dbReference type="EMBL" id="PYH84883.1"/>
    </source>
</evidence>
<proteinExistence type="predicted"/>
<dbReference type="RefSeq" id="XP_025495083.1">
    <property type="nucleotide sequence ID" value="XM_025630715.1"/>
</dbReference>
<dbReference type="GeneID" id="37133456"/>
<dbReference type="AlphaFoldDB" id="A0A319D1I3"/>
<organism evidence="1 2">
    <name type="scientific">Aspergillus uvarum CBS 121591</name>
    <dbReference type="NCBI Taxonomy" id="1448315"/>
    <lineage>
        <taxon>Eukaryota</taxon>
        <taxon>Fungi</taxon>
        <taxon>Dikarya</taxon>
        <taxon>Ascomycota</taxon>
        <taxon>Pezizomycotina</taxon>
        <taxon>Eurotiomycetes</taxon>
        <taxon>Eurotiomycetidae</taxon>
        <taxon>Eurotiales</taxon>
        <taxon>Aspergillaceae</taxon>
        <taxon>Aspergillus</taxon>
        <taxon>Aspergillus subgen. Circumdati</taxon>
    </lineage>
</organism>
<evidence type="ECO:0000313" key="2">
    <source>
        <dbReference type="Proteomes" id="UP000248340"/>
    </source>
</evidence>
<sequence>MAANSAGRLLPVLRRMNALARRPNLPQSSRSLSPLSLERGRAGIIQNRYRGTGLSFVSLLEWLNRCIVFSFPWSSSIPPATCSTAPGPKVPCIDRPLPKPGSLFVLQTQLPQLVSAAFFDL</sequence>
<protein>
    <submittedName>
        <fullName evidence="1">Uncharacterized protein</fullName>
    </submittedName>
</protein>
<keyword evidence="2" id="KW-1185">Reference proteome</keyword>
<dbReference type="Proteomes" id="UP000248340">
    <property type="component" value="Unassembled WGS sequence"/>
</dbReference>
<dbReference type="VEuPathDB" id="FungiDB:BO82DRAFT_212280"/>
<gene>
    <name evidence="1" type="ORF">BO82DRAFT_212280</name>
</gene>